<dbReference type="SUPFAM" id="SSF48452">
    <property type="entry name" value="TPR-like"/>
    <property type="match status" value="4"/>
</dbReference>
<evidence type="ECO:0000259" key="15">
    <source>
        <dbReference type="Pfam" id="PF23233"/>
    </source>
</evidence>
<keyword evidence="7" id="KW-0508">mRNA splicing</keyword>
<dbReference type="FunFam" id="1.25.40.10:FF:000137">
    <property type="entry name" value="Pre-mRNA-splicing factor syf1"/>
    <property type="match status" value="1"/>
</dbReference>
<dbReference type="InterPro" id="IPR055430">
    <property type="entry name" value="HAT_Syf1_CNRKL1_C"/>
</dbReference>
<feature type="compositionally biased region" description="Basic and acidic residues" evidence="12">
    <location>
        <begin position="978"/>
        <end position="988"/>
    </location>
</feature>
<evidence type="ECO:0000256" key="4">
    <source>
        <dbReference type="ARBA" id="ARBA00022664"/>
    </source>
</evidence>
<dbReference type="InterPro" id="IPR055433">
    <property type="entry name" value="HAT_Syf1-like_N"/>
</dbReference>
<dbReference type="GO" id="GO:0000349">
    <property type="term" value="P:generation of catalytic spliceosome for first transesterification step"/>
    <property type="evidence" value="ECO:0007669"/>
    <property type="project" value="TreeGrafter"/>
</dbReference>
<keyword evidence="6" id="KW-0677">Repeat</keyword>
<dbReference type="PANTHER" id="PTHR11246:SF5">
    <property type="entry name" value="PRE-MRNA-SPLICING FACTOR SYF1"/>
    <property type="match status" value="1"/>
</dbReference>
<dbReference type="AlphaFoldDB" id="A0AAD7NQQ8"/>
<feature type="domain" description="Pre-mRNA-splicing factor Syf1-like N-terminal HAT-repeats" evidence="15">
    <location>
        <begin position="174"/>
        <end position="265"/>
    </location>
</feature>
<dbReference type="GO" id="GO:0071007">
    <property type="term" value="C:U2-type catalytic step 2 spliceosome"/>
    <property type="evidence" value="ECO:0007669"/>
    <property type="project" value="TreeGrafter"/>
</dbReference>
<dbReference type="SMART" id="SM00386">
    <property type="entry name" value="HAT"/>
    <property type="match status" value="11"/>
</dbReference>
<dbReference type="GO" id="GO:0000974">
    <property type="term" value="C:Prp19 complex"/>
    <property type="evidence" value="ECO:0007669"/>
    <property type="project" value="TreeGrafter"/>
</dbReference>
<evidence type="ECO:0000256" key="12">
    <source>
        <dbReference type="SAM" id="MobiDB-lite"/>
    </source>
</evidence>
<evidence type="ECO:0000256" key="9">
    <source>
        <dbReference type="ARBA" id="ARBA00037272"/>
    </source>
</evidence>
<keyword evidence="17" id="KW-1185">Reference proteome</keyword>
<proteinExistence type="inferred from homology"/>
<dbReference type="Pfam" id="PF23233">
    <property type="entry name" value="HAT_Syf1_CNRKL1_N"/>
    <property type="match status" value="1"/>
</dbReference>
<evidence type="ECO:0000256" key="6">
    <source>
        <dbReference type="ARBA" id="ARBA00022737"/>
    </source>
</evidence>
<evidence type="ECO:0000256" key="2">
    <source>
        <dbReference type="ARBA" id="ARBA00008644"/>
    </source>
</evidence>
<feature type="region of interest" description="Disordered" evidence="12">
    <location>
        <begin position="373"/>
        <end position="394"/>
    </location>
</feature>
<comment type="subunit">
    <text evidence="3">Associated with the spliceosome.</text>
</comment>
<keyword evidence="4" id="KW-0507">mRNA processing</keyword>
<evidence type="ECO:0000256" key="11">
    <source>
        <dbReference type="ARBA" id="ARBA00067212"/>
    </source>
</evidence>
<keyword evidence="5" id="KW-0747">Spliceosome</keyword>
<comment type="function">
    <text evidence="9">Involved in pre-mRNA splicing and cell cycle progression.</text>
</comment>
<reference evidence="16" key="1">
    <citation type="submission" date="2023-03" db="EMBL/GenBank/DDBJ databases">
        <title>Massive genome expansion in bonnet fungi (Mycena s.s.) driven by repeated elements and novel gene families across ecological guilds.</title>
        <authorList>
            <consortium name="Lawrence Berkeley National Laboratory"/>
            <person name="Harder C.B."/>
            <person name="Miyauchi S."/>
            <person name="Viragh M."/>
            <person name="Kuo A."/>
            <person name="Thoen E."/>
            <person name="Andreopoulos B."/>
            <person name="Lu D."/>
            <person name="Skrede I."/>
            <person name="Drula E."/>
            <person name="Henrissat B."/>
            <person name="Morin E."/>
            <person name="Kohler A."/>
            <person name="Barry K."/>
            <person name="LaButti K."/>
            <person name="Morin E."/>
            <person name="Salamov A."/>
            <person name="Lipzen A."/>
            <person name="Mereny Z."/>
            <person name="Hegedus B."/>
            <person name="Baldrian P."/>
            <person name="Stursova M."/>
            <person name="Weitz H."/>
            <person name="Taylor A."/>
            <person name="Grigoriev I.V."/>
            <person name="Nagy L.G."/>
            <person name="Martin F."/>
            <person name="Kauserud H."/>
        </authorList>
    </citation>
    <scope>NUCLEOTIDE SEQUENCE</scope>
    <source>
        <strain evidence="16">CBHHK182m</strain>
    </source>
</reference>
<dbReference type="FunFam" id="1.25.40.10:FF:000023">
    <property type="entry name" value="Pre-mRNA-splicing factor SYF1"/>
    <property type="match status" value="1"/>
</dbReference>
<evidence type="ECO:0000256" key="1">
    <source>
        <dbReference type="ARBA" id="ARBA00004123"/>
    </source>
</evidence>
<evidence type="ECO:0000256" key="8">
    <source>
        <dbReference type="ARBA" id="ARBA00023242"/>
    </source>
</evidence>
<dbReference type="EMBL" id="JARKIB010000015">
    <property type="protein sequence ID" value="KAJ7771741.1"/>
    <property type="molecule type" value="Genomic_DNA"/>
</dbReference>
<evidence type="ECO:0000256" key="10">
    <source>
        <dbReference type="ARBA" id="ARBA00039472"/>
    </source>
</evidence>
<evidence type="ECO:0000259" key="14">
    <source>
        <dbReference type="Pfam" id="PF23231"/>
    </source>
</evidence>
<dbReference type="InterPro" id="IPR056350">
    <property type="entry name" value="HAT_Syf1_central"/>
</dbReference>
<feature type="domain" description="Pre-mRNA-splicing factor Syf1/CRNKL1-like C-terminal HAT-repeats" evidence="14">
    <location>
        <begin position="551"/>
        <end position="941"/>
    </location>
</feature>
<evidence type="ECO:0000256" key="7">
    <source>
        <dbReference type="ARBA" id="ARBA00023187"/>
    </source>
</evidence>
<evidence type="ECO:0000259" key="13">
    <source>
        <dbReference type="Pfam" id="PF23220"/>
    </source>
</evidence>
<gene>
    <name evidence="16" type="ORF">B0H16DRAFT_1514568</name>
</gene>
<evidence type="ECO:0000256" key="5">
    <source>
        <dbReference type="ARBA" id="ARBA00022728"/>
    </source>
</evidence>
<evidence type="ECO:0000313" key="16">
    <source>
        <dbReference type="EMBL" id="KAJ7771741.1"/>
    </source>
</evidence>
<dbReference type="Pfam" id="PF23231">
    <property type="entry name" value="HAT_Syf1_CNRKL1_C"/>
    <property type="match status" value="1"/>
</dbReference>
<dbReference type="Gene3D" id="1.25.40.10">
    <property type="entry name" value="Tetratricopeptide repeat domain"/>
    <property type="match status" value="4"/>
</dbReference>
<dbReference type="InterPro" id="IPR045075">
    <property type="entry name" value="Syf1-like"/>
</dbReference>
<feature type="region of interest" description="Disordered" evidence="12">
    <location>
        <begin position="957"/>
        <end position="988"/>
    </location>
</feature>
<organism evidence="16 17">
    <name type="scientific">Mycena metata</name>
    <dbReference type="NCBI Taxonomy" id="1033252"/>
    <lineage>
        <taxon>Eukaryota</taxon>
        <taxon>Fungi</taxon>
        <taxon>Dikarya</taxon>
        <taxon>Basidiomycota</taxon>
        <taxon>Agaricomycotina</taxon>
        <taxon>Agaricomycetes</taxon>
        <taxon>Agaricomycetidae</taxon>
        <taxon>Agaricales</taxon>
        <taxon>Marasmiineae</taxon>
        <taxon>Mycenaceae</taxon>
        <taxon>Mycena</taxon>
    </lineage>
</organism>
<comment type="caution">
    <text evidence="16">The sequence shown here is derived from an EMBL/GenBank/DDBJ whole genome shotgun (WGS) entry which is preliminary data.</text>
</comment>
<sequence length="988" mass="112132">MPSVAAKLPSLEELSAEFPLTFPVPTPATHPNLIQTQDLQREEDLLRNPSSFRAWWSAINTTREALNTQQKLEKPPDFPEEIATLLGPLATPLSRLSLQRLTYLYEAALAQFPNSFKMWKSYLNMRMSFVLGRLVVKKKTGGKKKFPEMKDALEDEKEDLEEWEGGLDGVVGWEEWKSLVATFERALMWLPKLPRLWLMYLSIFSHPLCPSLLSHTHARHTYDRALRTLYPSLHSRIWVRYLLWSESKGGATTVAVYRRYLAVDPSITEHFTTLLLSPANSAPRPLEAAKLLLSLARRAASGDYTSPEGKSPYQLLGDWLDVVEKFSDEVGLDEDETIAANASQAKADTEAASNETPDPVSVDGKLIRFAGPSVPVASDGKPTRPYDEDEDPASPRKLNIEKIIQADGLSQYKDQAGRLWTGLATYWIKRGEFDRAKQTFEQGIATVLTIRDFTQIFDAYAEFGESLISAMMASLEEEEDDEDAEETQKELDVRMADFEDLMDRRPFLVNDVLLRRNPHDVQEWEKRVALWGEDDEKVAATYTKALETVIPRKATANLHRLYVNFAKFYEEGGTAGQAEPDLDSARKILEKGTKVNFKAVEDLAEVWCEWAEMEIRHENYDDAIRVMQRAAAIPKNVKINYHDHSLSAQARLFKSLKLWSFYVDLEESIGTIETTKAVYDKILELRIANAQIIINYAAFLEENKYFEESFKVYERGVELFTFPVSFEIWNIYLSKFVKRYGGSKLERARDLFEQALEKCPPKSSKPLFLMYAKLEEDFGLAKRSMSIFDRATQLVSDEDKFEMFTIYIAKATANYGLPATRPIYERALEVLPDRQTAEMCLRFAALERKLGEIDRARAIYAHASQFCDPRVNPQFWSEWNTFEIETGSEDTFREMLRIKRSVQAQFNTEASYLAAQTIAAKQGTRITEQEAEATDAMAAADKASGAGRPGFVAATQTALPRPEGETNDVLAAPGANADEIHISDDEDL</sequence>
<comment type="similarity">
    <text evidence="2">Belongs to the crooked-neck family.</text>
</comment>
<evidence type="ECO:0000313" key="17">
    <source>
        <dbReference type="Proteomes" id="UP001215598"/>
    </source>
</evidence>
<name>A0AAD7NQQ8_9AGAR</name>
<keyword evidence="8" id="KW-0539">Nucleus</keyword>
<comment type="subcellular location">
    <subcellularLocation>
        <location evidence="1">Nucleus</location>
    </subcellularLocation>
</comment>
<dbReference type="FunFam" id="1.25.40.10:FF:000038">
    <property type="entry name" value="Putative pre-mRNA-splicing factor SYF1"/>
    <property type="match status" value="1"/>
</dbReference>
<dbReference type="InterPro" id="IPR003107">
    <property type="entry name" value="HAT"/>
</dbReference>
<dbReference type="GO" id="GO:0071014">
    <property type="term" value="C:post-mRNA release spliceosomal complex"/>
    <property type="evidence" value="ECO:0007669"/>
    <property type="project" value="TreeGrafter"/>
</dbReference>
<dbReference type="PANTHER" id="PTHR11246">
    <property type="entry name" value="PRE-MRNA SPLICING FACTOR"/>
    <property type="match status" value="1"/>
</dbReference>
<dbReference type="InterPro" id="IPR011990">
    <property type="entry name" value="TPR-like_helical_dom_sf"/>
</dbReference>
<evidence type="ECO:0000256" key="3">
    <source>
        <dbReference type="ARBA" id="ARBA00011524"/>
    </source>
</evidence>
<accession>A0AAD7NQQ8</accession>
<protein>
    <recommendedName>
        <fullName evidence="10">Pre-mRNA-splicing factor SYF1</fullName>
    </recommendedName>
    <alternativeName>
        <fullName evidence="11">Pre-mRNA-splicing factor syf1</fullName>
    </alternativeName>
</protein>
<dbReference type="Proteomes" id="UP001215598">
    <property type="component" value="Unassembled WGS sequence"/>
</dbReference>
<feature type="domain" description="Pre-mRNA-splicing factor SYF1 central HAT repeats" evidence="13">
    <location>
        <begin position="396"/>
        <end position="549"/>
    </location>
</feature>
<dbReference type="Pfam" id="PF23220">
    <property type="entry name" value="HAT_Syf1_M"/>
    <property type="match status" value="1"/>
</dbReference>